<evidence type="ECO:0000313" key="3">
    <source>
        <dbReference type="Proteomes" id="UP000051181"/>
    </source>
</evidence>
<reference evidence="2 3" key="1">
    <citation type="journal article" date="2015" name="Genome Announc.">
        <title>Expanding the biotechnology potential of lactobacilli through comparative genomics of 213 strains and associated genera.</title>
        <authorList>
            <person name="Sun Z."/>
            <person name="Harris H.M."/>
            <person name="McCann A."/>
            <person name="Guo C."/>
            <person name="Argimon S."/>
            <person name="Zhang W."/>
            <person name="Yang X."/>
            <person name="Jeffery I.B."/>
            <person name="Cooney J.C."/>
            <person name="Kagawa T.F."/>
            <person name="Liu W."/>
            <person name="Song Y."/>
            <person name="Salvetti E."/>
            <person name="Wrobel A."/>
            <person name="Rasinkangas P."/>
            <person name="Parkhill J."/>
            <person name="Rea M.C."/>
            <person name="O'Sullivan O."/>
            <person name="Ritari J."/>
            <person name="Douillard F.P."/>
            <person name="Paul Ross R."/>
            <person name="Yang R."/>
            <person name="Briner A.E."/>
            <person name="Felis G.E."/>
            <person name="de Vos W.M."/>
            <person name="Barrangou R."/>
            <person name="Klaenhammer T.R."/>
            <person name="Caufield P.W."/>
            <person name="Cui Y."/>
            <person name="Zhang H."/>
            <person name="O'Toole P.W."/>
        </authorList>
    </citation>
    <scope>NUCLEOTIDE SEQUENCE [LARGE SCALE GENOMIC DNA]</scope>
    <source>
        <strain evidence="2 3">DSM 20001</strain>
    </source>
</reference>
<evidence type="ECO:0000313" key="2">
    <source>
        <dbReference type="EMBL" id="KRK18587.1"/>
    </source>
</evidence>
<dbReference type="PATRIC" id="fig|913848.6.peg.326"/>
<dbReference type="EMBL" id="AZCN01000012">
    <property type="protein sequence ID" value="KRK18587.1"/>
    <property type="molecule type" value="Genomic_DNA"/>
</dbReference>
<dbReference type="InterPro" id="IPR032083">
    <property type="entry name" value="DUF4811"/>
</dbReference>
<evidence type="ECO:0000256" key="1">
    <source>
        <dbReference type="SAM" id="Phobius"/>
    </source>
</evidence>
<comment type="caution">
    <text evidence="2">The sequence shown here is derived from an EMBL/GenBank/DDBJ whole genome shotgun (WGS) entry which is preliminary data.</text>
</comment>
<dbReference type="eggNOG" id="ENOG5032RPZ">
    <property type="taxonomic scope" value="Bacteria"/>
</dbReference>
<dbReference type="RefSeq" id="WP_010010450.1">
    <property type="nucleotide sequence ID" value="NZ_AZCN01000012.1"/>
</dbReference>
<dbReference type="Pfam" id="PF16069">
    <property type="entry name" value="DUF4811"/>
    <property type="match status" value="1"/>
</dbReference>
<proteinExistence type="predicted"/>
<organism evidence="2 3">
    <name type="scientific">Loigolactobacillus coryniformis subsp. coryniformis KCTC 3167 = DSM 20001</name>
    <dbReference type="NCBI Taxonomy" id="913848"/>
    <lineage>
        <taxon>Bacteria</taxon>
        <taxon>Bacillati</taxon>
        <taxon>Bacillota</taxon>
        <taxon>Bacilli</taxon>
        <taxon>Lactobacillales</taxon>
        <taxon>Lactobacillaceae</taxon>
        <taxon>Loigolactobacillus</taxon>
    </lineage>
</organism>
<protein>
    <recommendedName>
        <fullName evidence="4">DUF4811 domain-containing protein</fullName>
    </recommendedName>
</protein>
<dbReference type="AlphaFoldDB" id="A0A0R1FA27"/>
<keyword evidence="1" id="KW-0812">Transmembrane</keyword>
<dbReference type="GeneID" id="65918418"/>
<sequence>MLIVLVLLSALLFAIVTISTNQRSAARNAITGVLLVLLVGSIALLFTNDNQHWGMKTVTTTTEKPLTSASNMSGANLLLYQALGNGKEKIFIYKTNTQQKKVATTQADIKTTSKVTRSNTKNAKLVTKTQRYVYRNGFYRALFAGVDNNHAFKSRQHEFKVGNNWVVLSTTQAKALQKQAKTSQAKLKAQLTAAVKAKMVAALKQNPQMTTEQQQALQKQYTAAAQKQAQQQVLAQLQKESLK</sequence>
<evidence type="ECO:0008006" key="4">
    <source>
        <dbReference type="Google" id="ProtNLM"/>
    </source>
</evidence>
<feature type="transmembrane region" description="Helical" evidence="1">
    <location>
        <begin position="28"/>
        <end position="46"/>
    </location>
</feature>
<name>A0A0R1FA27_9LACO</name>
<keyword evidence="1" id="KW-1133">Transmembrane helix</keyword>
<keyword evidence="1" id="KW-0472">Membrane</keyword>
<dbReference type="Proteomes" id="UP000051181">
    <property type="component" value="Unassembled WGS sequence"/>
</dbReference>
<accession>A0A0R1FA27</accession>
<gene>
    <name evidence="2" type="ORF">FD22_GL000324</name>
</gene>